<protein>
    <submittedName>
        <fullName evidence="1">Uncharacterized protein</fullName>
    </submittedName>
</protein>
<reference evidence="1" key="1">
    <citation type="submission" date="2020-04" db="EMBL/GenBank/DDBJ databases">
        <authorList>
            <person name="Chiriac C."/>
            <person name="Salcher M."/>
            <person name="Ghai R."/>
            <person name="Kavagutti S V."/>
        </authorList>
    </citation>
    <scope>NUCLEOTIDE SEQUENCE</scope>
</reference>
<name>A0A6J5L3N1_9CAUD</name>
<evidence type="ECO:0000313" key="1">
    <source>
        <dbReference type="EMBL" id="CAB4127857.1"/>
    </source>
</evidence>
<gene>
    <name evidence="1" type="ORF">UFOVP96_29</name>
</gene>
<accession>A0A6J5L3N1</accession>
<dbReference type="EMBL" id="LR796215">
    <property type="protein sequence ID" value="CAB4127857.1"/>
    <property type="molecule type" value="Genomic_DNA"/>
</dbReference>
<organism evidence="1">
    <name type="scientific">uncultured Caudovirales phage</name>
    <dbReference type="NCBI Taxonomy" id="2100421"/>
    <lineage>
        <taxon>Viruses</taxon>
        <taxon>Duplodnaviria</taxon>
        <taxon>Heunggongvirae</taxon>
        <taxon>Uroviricota</taxon>
        <taxon>Caudoviricetes</taxon>
        <taxon>Peduoviridae</taxon>
        <taxon>Maltschvirus</taxon>
        <taxon>Maltschvirus maltsch</taxon>
    </lineage>
</organism>
<sequence>MTIQQEYAEDLIDTDPLEVFVHMDEDQVVATIRAMYWANQKGDMLSLNLFAKSLSNALFDTAMELTEKKLNEANVYQGPFDQMLDMGHSHGDFL</sequence>
<proteinExistence type="predicted"/>